<dbReference type="Proteomes" id="UP001217083">
    <property type="component" value="Unassembled WGS sequence"/>
</dbReference>
<evidence type="ECO:0000313" key="1">
    <source>
        <dbReference type="EMBL" id="MDF0708322.1"/>
    </source>
</evidence>
<dbReference type="EMBL" id="JARFVA010000005">
    <property type="protein sequence ID" value="MDF0708322.1"/>
    <property type="molecule type" value="Genomic_DNA"/>
</dbReference>
<proteinExistence type="predicted"/>
<evidence type="ECO:0008006" key="3">
    <source>
        <dbReference type="Google" id="ProtNLM"/>
    </source>
</evidence>
<organism evidence="1 2">
    <name type="scientific">Flagellimonas okinawensis</name>
    <dbReference type="NCBI Taxonomy" id="3031324"/>
    <lineage>
        <taxon>Bacteria</taxon>
        <taxon>Pseudomonadati</taxon>
        <taxon>Bacteroidota</taxon>
        <taxon>Flavobacteriia</taxon>
        <taxon>Flavobacteriales</taxon>
        <taxon>Flavobacteriaceae</taxon>
        <taxon>Flagellimonas</taxon>
    </lineage>
</organism>
<comment type="caution">
    <text evidence="1">The sequence shown here is derived from an EMBL/GenBank/DDBJ whole genome shotgun (WGS) entry which is preliminary data.</text>
</comment>
<evidence type="ECO:0000313" key="2">
    <source>
        <dbReference type="Proteomes" id="UP001217083"/>
    </source>
</evidence>
<reference evidence="1 2" key="1">
    <citation type="submission" date="2023-03" db="EMBL/GenBank/DDBJ databases">
        <title>Muricauda XX sp. nov. and Muricauda XXX sp. nov., two novel species isolated from Okinawa Trough.</title>
        <authorList>
            <person name="Cao W."/>
            <person name="Deng X."/>
        </authorList>
    </citation>
    <scope>NUCLEOTIDE SEQUENCE [LARGE SCALE GENOMIC DNA]</scope>
    <source>
        <strain evidence="1 2">81s02</strain>
    </source>
</reference>
<name>A0ABT5XQZ4_9FLAO</name>
<gene>
    <name evidence="1" type="ORF">PY091_13940</name>
</gene>
<keyword evidence="2" id="KW-1185">Reference proteome</keyword>
<protein>
    <recommendedName>
        <fullName evidence="3">SGNH/GDSL hydrolase family protein</fullName>
    </recommendedName>
</protein>
<accession>A0ABT5XQZ4</accession>
<dbReference type="RefSeq" id="WP_275650269.1">
    <property type="nucleotide sequence ID" value="NZ_JARFVA010000005.1"/>
</dbReference>
<sequence>MRKFLIQIALFILIGLVIAEVASRFFVFTSDIPMRTVNTNQIQKYVPDQQGYWKMKSHKWQVNHLGWPGPLPDSYDNLVTVIGDSFIENFMNPDSCHQSVLLKKEMPNLNFMEAARSGVSLIEAFEIKKELDTLNPKYQLIYASDSDFEESIAQIHPMSDVTQFNLKTNQIAYGKLKSPGLKKILYNWKFVFYLYRRFSSDLSFNDVQASHSEKSDVKDDIPKYRELIDFIHNNYVADNVIIVLKPNTNPIFQNLLSEYEIKFMVLDDTKDKSWSFDYDAHWTCYGHERASLQVSDYLRKYKK</sequence>